<proteinExistence type="predicted"/>
<evidence type="ECO:0000256" key="1">
    <source>
        <dbReference type="SAM" id="MobiDB-lite"/>
    </source>
</evidence>
<sequence>MIPTTMNLLIPFVICIGVVAKRNSDIDVPLCVDGLVPTYCWVEVVDDCNDQPERFPCPDNSKCCMDGCTARCDPMYIIDTYTAETTIMRTMQTTMKPSMQSTTESGVRPSTE</sequence>
<evidence type="ECO:0000313" key="3">
    <source>
        <dbReference type="EMBL" id="OQR66719.1"/>
    </source>
</evidence>
<dbReference type="EMBL" id="MNPL01031315">
    <property type="protein sequence ID" value="OQR66719.1"/>
    <property type="molecule type" value="Genomic_DNA"/>
</dbReference>
<feature type="non-terminal residue" evidence="3">
    <location>
        <position position="112"/>
    </location>
</feature>
<accession>A0A1V9WZL9</accession>
<dbReference type="InParanoid" id="A0A1V9WZL9"/>
<evidence type="ECO:0000256" key="2">
    <source>
        <dbReference type="SAM" id="SignalP"/>
    </source>
</evidence>
<feature type="chain" id="PRO_5012754471" description="WAP domain-containing protein" evidence="2">
    <location>
        <begin position="21"/>
        <end position="112"/>
    </location>
</feature>
<evidence type="ECO:0008006" key="5">
    <source>
        <dbReference type="Google" id="ProtNLM"/>
    </source>
</evidence>
<feature type="signal peptide" evidence="2">
    <location>
        <begin position="1"/>
        <end position="20"/>
    </location>
</feature>
<dbReference type="AlphaFoldDB" id="A0A1V9WZL9"/>
<reference evidence="3 4" key="1">
    <citation type="journal article" date="2017" name="Gigascience">
        <title>Draft genome of the honey bee ectoparasitic mite, Tropilaelaps mercedesae, is shaped by the parasitic life history.</title>
        <authorList>
            <person name="Dong X."/>
            <person name="Armstrong S.D."/>
            <person name="Xia D."/>
            <person name="Makepeace B.L."/>
            <person name="Darby A.C."/>
            <person name="Kadowaki T."/>
        </authorList>
    </citation>
    <scope>NUCLEOTIDE SEQUENCE [LARGE SCALE GENOMIC DNA]</scope>
    <source>
        <strain evidence="3">Wuxi-XJTLU</strain>
    </source>
</reference>
<dbReference type="Proteomes" id="UP000192247">
    <property type="component" value="Unassembled WGS sequence"/>
</dbReference>
<keyword evidence="2" id="KW-0732">Signal</keyword>
<evidence type="ECO:0000313" key="4">
    <source>
        <dbReference type="Proteomes" id="UP000192247"/>
    </source>
</evidence>
<name>A0A1V9WZL9_9ACAR</name>
<keyword evidence="4" id="KW-1185">Reference proteome</keyword>
<organism evidence="3 4">
    <name type="scientific">Tropilaelaps mercedesae</name>
    <dbReference type="NCBI Taxonomy" id="418985"/>
    <lineage>
        <taxon>Eukaryota</taxon>
        <taxon>Metazoa</taxon>
        <taxon>Ecdysozoa</taxon>
        <taxon>Arthropoda</taxon>
        <taxon>Chelicerata</taxon>
        <taxon>Arachnida</taxon>
        <taxon>Acari</taxon>
        <taxon>Parasitiformes</taxon>
        <taxon>Mesostigmata</taxon>
        <taxon>Gamasina</taxon>
        <taxon>Dermanyssoidea</taxon>
        <taxon>Laelapidae</taxon>
        <taxon>Tropilaelaps</taxon>
    </lineage>
</organism>
<comment type="caution">
    <text evidence="3">The sequence shown here is derived from an EMBL/GenBank/DDBJ whole genome shotgun (WGS) entry which is preliminary data.</text>
</comment>
<protein>
    <recommendedName>
        <fullName evidence="5">WAP domain-containing protein</fullName>
    </recommendedName>
</protein>
<feature type="region of interest" description="Disordered" evidence="1">
    <location>
        <begin position="93"/>
        <end position="112"/>
    </location>
</feature>
<gene>
    <name evidence="3" type="ORF">BIW11_13966</name>
</gene>